<dbReference type="Proteomes" id="UP001499884">
    <property type="component" value="Unassembled WGS sequence"/>
</dbReference>
<reference evidence="3" key="1">
    <citation type="journal article" date="2019" name="Int. J. Syst. Evol. Microbiol.">
        <title>The Global Catalogue of Microorganisms (GCM) 10K type strain sequencing project: providing services to taxonomists for standard genome sequencing and annotation.</title>
        <authorList>
            <consortium name="The Broad Institute Genomics Platform"/>
            <consortium name="The Broad Institute Genome Sequencing Center for Infectious Disease"/>
            <person name="Wu L."/>
            <person name="Ma J."/>
        </authorList>
    </citation>
    <scope>NUCLEOTIDE SEQUENCE [LARGE SCALE GENOMIC DNA]</scope>
    <source>
        <strain evidence="3">JCM 30846</strain>
    </source>
</reference>
<feature type="compositionally biased region" description="Gly residues" evidence="1">
    <location>
        <begin position="94"/>
        <end position="105"/>
    </location>
</feature>
<evidence type="ECO:0000313" key="3">
    <source>
        <dbReference type="Proteomes" id="UP001499884"/>
    </source>
</evidence>
<gene>
    <name evidence="2" type="ORF">GCM10023082_56570</name>
</gene>
<dbReference type="EMBL" id="BAABEP010000060">
    <property type="protein sequence ID" value="GAA3753739.1"/>
    <property type="molecule type" value="Genomic_DNA"/>
</dbReference>
<protein>
    <submittedName>
        <fullName evidence="2">Uncharacterized protein</fullName>
    </submittedName>
</protein>
<keyword evidence="3" id="KW-1185">Reference proteome</keyword>
<feature type="compositionally biased region" description="Low complexity" evidence="1">
    <location>
        <begin position="42"/>
        <end position="58"/>
    </location>
</feature>
<sequence length="112" mass="11319">MATFHRTLPAQVPGAHGLEFLAYPRESPRPAAGRTGGRVRPARLPACRAGRAPAGRAARPPRPGRTGRRAATPEPHGRRRGSGAGAPAARTPRGEGGAVRAGPGGTAPAVAT</sequence>
<accession>A0ABP7G7H5</accession>
<name>A0ABP7G7H5_9ACTN</name>
<feature type="region of interest" description="Disordered" evidence="1">
    <location>
        <begin position="23"/>
        <end position="112"/>
    </location>
</feature>
<organism evidence="2 3">
    <name type="scientific">Streptomyces tremellae</name>
    <dbReference type="NCBI Taxonomy" id="1124239"/>
    <lineage>
        <taxon>Bacteria</taxon>
        <taxon>Bacillati</taxon>
        <taxon>Actinomycetota</taxon>
        <taxon>Actinomycetes</taxon>
        <taxon>Kitasatosporales</taxon>
        <taxon>Streptomycetaceae</taxon>
        <taxon>Streptomyces</taxon>
    </lineage>
</organism>
<evidence type="ECO:0000313" key="2">
    <source>
        <dbReference type="EMBL" id="GAA3753739.1"/>
    </source>
</evidence>
<comment type="caution">
    <text evidence="2">The sequence shown here is derived from an EMBL/GenBank/DDBJ whole genome shotgun (WGS) entry which is preliminary data.</text>
</comment>
<evidence type="ECO:0000256" key="1">
    <source>
        <dbReference type="SAM" id="MobiDB-lite"/>
    </source>
</evidence>
<proteinExistence type="predicted"/>